<feature type="region of interest" description="Disordered" evidence="1">
    <location>
        <begin position="456"/>
        <end position="478"/>
    </location>
</feature>
<sequence length="510" mass="56569">MPWGRPWTFSTSLRLFTCSHPLLPATLPTTRDDRRIDAGILDAAVARILASNPALWRPGAFYAFRIPDTQPPPSTIAKPSAVKMGRSNKPPRRKSEWKRKCWPQQHEWWFYFDVPDAASFKHLIHLHFQLHGAWIQPEECEFCGVKHCEKFDEALCGWKAGVIAVVRFYLVHLGWPVTMYNMRKYWRDEISPKRVDAPPHKRGCLQSTPVLGFALRARPTAPTGPTETGARPTAPAASTQTGAHPESPVAARPERPHPWIRPPRMPDRPDRLHRNRGASDRPRCVPHLLYTNAGRAQSAPVLGFALHARPTALTGSTEMGARRTAPVASPTSSIRTRGMPRAPPPLDSLSAHAQPPRPAPQKRGHVGPPPPPPHKRGRVQSAPVASPIASIRTGGAPRAPPSWIRPPRMLDRPDRLHTNEGASRAPCTPHPARGPLFPFHCTIVCSGASTARAAPAQHTWNPPASSDRQSSKSDTFAAPPRNFLKGTYFCRRQGREPRVIEYFGFVDARS</sequence>
<feature type="signal peptide" evidence="2">
    <location>
        <begin position="1"/>
        <end position="24"/>
    </location>
</feature>
<comment type="caution">
    <text evidence="4">The sequence shown here is derived from an EMBL/GenBank/DDBJ whole genome shotgun (WGS) entry which is preliminary data.</text>
</comment>
<feature type="chain" id="PRO_5041935167" description="Bacteriophage T5 Orf172 DNA-binding domain-containing protein" evidence="2">
    <location>
        <begin position="25"/>
        <end position="510"/>
    </location>
</feature>
<evidence type="ECO:0000313" key="5">
    <source>
        <dbReference type="Proteomes" id="UP001221757"/>
    </source>
</evidence>
<feature type="region of interest" description="Disordered" evidence="1">
    <location>
        <begin position="75"/>
        <end position="96"/>
    </location>
</feature>
<evidence type="ECO:0000256" key="2">
    <source>
        <dbReference type="SAM" id="SignalP"/>
    </source>
</evidence>
<feature type="domain" description="Bacteriophage T5 Orf172 DNA-binding" evidence="3">
    <location>
        <begin position="79"/>
        <end position="155"/>
    </location>
</feature>
<organism evidence="4 5">
    <name type="scientific">Mycena rosella</name>
    <name type="common">Pink bonnet</name>
    <name type="synonym">Agaricus rosellus</name>
    <dbReference type="NCBI Taxonomy" id="1033263"/>
    <lineage>
        <taxon>Eukaryota</taxon>
        <taxon>Fungi</taxon>
        <taxon>Dikarya</taxon>
        <taxon>Basidiomycota</taxon>
        <taxon>Agaricomycotina</taxon>
        <taxon>Agaricomycetes</taxon>
        <taxon>Agaricomycetidae</taxon>
        <taxon>Agaricales</taxon>
        <taxon>Marasmiineae</taxon>
        <taxon>Mycenaceae</taxon>
        <taxon>Mycena</taxon>
    </lineage>
</organism>
<name>A0AAD7CHH3_MYCRO</name>
<accession>A0AAD7CHH3</accession>
<keyword evidence="5" id="KW-1185">Reference proteome</keyword>
<feature type="compositionally biased region" description="Basic and acidic residues" evidence="1">
    <location>
        <begin position="408"/>
        <end position="418"/>
    </location>
</feature>
<dbReference type="AlphaFoldDB" id="A0AAD7CHH3"/>
<evidence type="ECO:0000259" key="3">
    <source>
        <dbReference type="Pfam" id="PF10544"/>
    </source>
</evidence>
<evidence type="ECO:0000313" key="4">
    <source>
        <dbReference type="EMBL" id="KAJ7648909.1"/>
    </source>
</evidence>
<dbReference type="EMBL" id="JARKIE010000371">
    <property type="protein sequence ID" value="KAJ7648909.1"/>
    <property type="molecule type" value="Genomic_DNA"/>
</dbReference>
<dbReference type="InterPro" id="IPR018306">
    <property type="entry name" value="Phage_T5_Orf172_DNA-bd"/>
</dbReference>
<protein>
    <recommendedName>
        <fullName evidence="3">Bacteriophage T5 Orf172 DNA-binding domain-containing protein</fullName>
    </recommendedName>
</protein>
<keyword evidence="2" id="KW-0732">Signal</keyword>
<reference evidence="4" key="1">
    <citation type="submission" date="2023-03" db="EMBL/GenBank/DDBJ databases">
        <title>Massive genome expansion in bonnet fungi (Mycena s.s.) driven by repeated elements and novel gene families across ecological guilds.</title>
        <authorList>
            <consortium name="Lawrence Berkeley National Laboratory"/>
            <person name="Harder C.B."/>
            <person name="Miyauchi S."/>
            <person name="Viragh M."/>
            <person name="Kuo A."/>
            <person name="Thoen E."/>
            <person name="Andreopoulos B."/>
            <person name="Lu D."/>
            <person name="Skrede I."/>
            <person name="Drula E."/>
            <person name="Henrissat B."/>
            <person name="Morin E."/>
            <person name="Kohler A."/>
            <person name="Barry K."/>
            <person name="LaButti K."/>
            <person name="Morin E."/>
            <person name="Salamov A."/>
            <person name="Lipzen A."/>
            <person name="Mereny Z."/>
            <person name="Hegedus B."/>
            <person name="Baldrian P."/>
            <person name="Stursova M."/>
            <person name="Weitz H."/>
            <person name="Taylor A."/>
            <person name="Grigoriev I.V."/>
            <person name="Nagy L.G."/>
            <person name="Martin F."/>
            <person name="Kauserud H."/>
        </authorList>
    </citation>
    <scope>NUCLEOTIDE SEQUENCE</scope>
    <source>
        <strain evidence="4">CBHHK067</strain>
    </source>
</reference>
<evidence type="ECO:0000256" key="1">
    <source>
        <dbReference type="SAM" id="MobiDB-lite"/>
    </source>
</evidence>
<feature type="region of interest" description="Disordered" evidence="1">
    <location>
        <begin position="217"/>
        <end position="284"/>
    </location>
</feature>
<feature type="compositionally biased region" description="Polar residues" evidence="1">
    <location>
        <begin position="458"/>
        <end position="474"/>
    </location>
</feature>
<dbReference type="Pfam" id="PF10544">
    <property type="entry name" value="T5orf172"/>
    <property type="match status" value="1"/>
</dbReference>
<dbReference type="Proteomes" id="UP001221757">
    <property type="component" value="Unassembled WGS sequence"/>
</dbReference>
<proteinExistence type="predicted"/>
<gene>
    <name evidence="4" type="ORF">B0H17DRAFT_1147865</name>
</gene>
<feature type="compositionally biased region" description="Low complexity" evidence="1">
    <location>
        <begin position="217"/>
        <end position="237"/>
    </location>
</feature>
<feature type="region of interest" description="Disordered" evidence="1">
    <location>
        <begin position="315"/>
        <end position="428"/>
    </location>
</feature>
<feature type="compositionally biased region" description="Basic and acidic residues" evidence="1">
    <location>
        <begin position="264"/>
        <end position="283"/>
    </location>
</feature>